<reference evidence="1" key="2">
    <citation type="journal article" date="2024" name="Plant">
        <title>Genomic evolution and insights into agronomic trait innovations of Sesamum species.</title>
        <authorList>
            <person name="Miao H."/>
            <person name="Wang L."/>
            <person name="Qu L."/>
            <person name="Liu H."/>
            <person name="Sun Y."/>
            <person name="Le M."/>
            <person name="Wang Q."/>
            <person name="Wei S."/>
            <person name="Zheng Y."/>
            <person name="Lin W."/>
            <person name="Duan Y."/>
            <person name="Cao H."/>
            <person name="Xiong S."/>
            <person name="Wang X."/>
            <person name="Wei L."/>
            <person name="Li C."/>
            <person name="Ma Q."/>
            <person name="Ju M."/>
            <person name="Zhao R."/>
            <person name="Li G."/>
            <person name="Mu C."/>
            <person name="Tian Q."/>
            <person name="Mei H."/>
            <person name="Zhang T."/>
            <person name="Gao T."/>
            <person name="Zhang H."/>
        </authorList>
    </citation>
    <scope>NUCLEOTIDE SEQUENCE</scope>
    <source>
        <strain evidence="1">3651</strain>
    </source>
</reference>
<dbReference type="Proteomes" id="UP001293254">
    <property type="component" value="Unassembled WGS sequence"/>
</dbReference>
<organism evidence="1 2">
    <name type="scientific">Sesamum alatum</name>
    <dbReference type="NCBI Taxonomy" id="300844"/>
    <lineage>
        <taxon>Eukaryota</taxon>
        <taxon>Viridiplantae</taxon>
        <taxon>Streptophyta</taxon>
        <taxon>Embryophyta</taxon>
        <taxon>Tracheophyta</taxon>
        <taxon>Spermatophyta</taxon>
        <taxon>Magnoliopsida</taxon>
        <taxon>eudicotyledons</taxon>
        <taxon>Gunneridae</taxon>
        <taxon>Pentapetalae</taxon>
        <taxon>asterids</taxon>
        <taxon>lamiids</taxon>
        <taxon>Lamiales</taxon>
        <taxon>Pedaliaceae</taxon>
        <taxon>Sesamum</taxon>
    </lineage>
</organism>
<name>A0AAE1XIT5_9LAMI</name>
<evidence type="ECO:0000313" key="2">
    <source>
        <dbReference type="Proteomes" id="UP001293254"/>
    </source>
</evidence>
<protein>
    <submittedName>
        <fullName evidence="1">Uncharacterized protein</fullName>
    </submittedName>
</protein>
<comment type="caution">
    <text evidence="1">The sequence shown here is derived from an EMBL/GenBank/DDBJ whole genome shotgun (WGS) entry which is preliminary data.</text>
</comment>
<dbReference type="AlphaFoldDB" id="A0AAE1XIT5"/>
<keyword evidence="2" id="KW-1185">Reference proteome</keyword>
<evidence type="ECO:0000313" key="1">
    <source>
        <dbReference type="EMBL" id="KAK4412720.1"/>
    </source>
</evidence>
<proteinExistence type="predicted"/>
<reference evidence="1" key="1">
    <citation type="submission" date="2020-06" db="EMBL/GenBank/DDBJ databases">
        <authorList>
            <person name="Li T."/>
            <person name="Hu X."/>
            <person name="Zhang T."/>
            <person name="Song X."/>
            <person name="Zhang H."/>
            <person name="Dai N."/>
            <person name="Sheng W."/>
            <person name="Hou X."/>
            <person name="Wei L."/>
        </authorList>
    </citation>
    <scope>NUCLEOTIDE SEQUENCE</scope>
    <source>
        <strain evidence="1">3651</strain>
        <tissue evidence="1">Leaf</tissue>
    </source>
</reference>
<accession>A0AAE1XIT5</accession>
<gene>
    <name evidence="1" type="ORF">Salat_2919200</name>
</gene>
<dbReference type="EMBL" id="JACGWO010000013">
    <property type="protein sequence ID" value="KAK4412720.1"/>
    <property type="molecule type" value="Genomic_DNA"/>
</dbReference>
<sequence>MSGRIELTHLHHGFNIFGMFLFNTFHLARRITILSSLPSARDNKLFCRSLVCGGLKLHDYKKRSVGRSLLQLGQVLRVGMITKESRVDEDCVDRIGTYSNVG</sequence>